<proteinExistence type="predicted"/>
<evidence type="ECO:0000313" key="1">
    <source>
        <dbReference type="EMBL" id="PIL25059.1"/>
    </source>
</evidence>
<protein>
    <submittedName>
        <fullName evidence="1">Uncharacterized protein</fullName>
    </submittedName>
</protein>
<organism evidence="1 2">
    <name type="scientific">Ganoderma sinense ZZ0214-1</name>
    <dbReference type="NCBI Taxonomy" id="1077348"/>
    <lineage>
        <taxon>Eukaryota</taxon>
        <taxon>Fungi</taxon>
        <taxon>Dikarya</taxon>
        <taxon>Basidiomycota</taxon>
        <taxon>Agaricomycotina</taxon>
        <taxon>Agaricomycetes</taxon>
        <taxon>Polyporales</taxon>
        <taxon>Polyporaceae</taxon>
        <taxon>Ganoderma</taxon>
    </lineage>
</organism>
<dbReference type="EMBL" id="AYKW01000056">
    <property type="protein sequence ID" value="PIL25059.1"/>
    <property type="molecule type" value="Genomic_DNA"/>
</dbReference>
<evidence type="ECO:0000313" key="2">
    <source>
        <dbReference type="Proteomes" id="UP000230002"/>
    </source>
</evidence>
<gene>
    <name evidence="1" type="ORF">GSI_12948</name>
</gene>
<keyword evidence="2" id="KW-1185">Reference proteome</keyword>
<accession>A0A2G8RU83</accession>
<dbReference type="AlphaFoldDB" id="A0A2G8RU83"/>
<dbReference type="Proteomes" id="UP000230002">
    <property type="component" value="Unassembled WGS sequence"/>
</dbReference>
<name>A0A2G8RU83_9APHY</name>
<sequence>MVEIRLYTYTVTVTTYLEDIETPPSFTFTADYRANECIFQLIRTNYSGWVDSQVHAKLMQAFPDVYDSYLSGEPFFPFWEYPDLAEVANKARAKWGHPALHNWSSH</sequence>
<comment type="caution">
    <text evidence="1">The sequence shown here is derived from an EMBL/GenBank/DDBJ whole genome shotgun (WGS) entry which is preliminary data.</text>
</comment>
<reference evidence="1 2" key="1">
    <citation type="journal article" date="2015" name="Sci. Rep.">
        <title>Chromosome-level genome map provides insights into diverse defense mechanisms in the medicinal fungus Ganoderma sinense.</title>
        <authorList>
            <person name="Zhu Y."/>
            <person name="Xu J."/>
            <person name="Sun C."/>
            <person name="Zhou S."/>
            <person name="Xu H."/>
            <person name="Nelson D.R."/>
            <person name="Qian J."/>
            <person name="Song J."/>
            <person name="Luo H."/>
            <person name="Xiang L."/>
            <person name="Li Y."/>
            <person name="Xu Z."/>
            <person name="Ji A."/>
            <person name="Wang L."/>
            <person name="Lu S."/>
            <person name="Hayward A."/>
            <person name="Sun W."/>
            <person name="Li X."/>
            <person name="Schwartz D.C."/>
            <person name="Wang Y."/>
            <person name="Chen S."/>
        </authorList>
    </citation>
    <scope>NUCLEOTIDE SEQUENCE [LARGE SCALE GENOMIC DNA]</scope>
    <source>
        <strain evidence="1 2">ZZ0214-1</strain>
    </source>
</reference>